<evidence type="ECO:0000313" key="3">
    <source>
        <dbReference type="Proteomes" id="UP001187471"/>
    </source>
</evidence>
<dbReference type="Pfam" id="PF25597">
    <property type="entry name" value="SH3_retrovirus"/>
    <property type="match status" value="1"/>
</dbReference>
<organism evidence="2 3">
    <name type="scientific">Escallonia rubra</name>
    <dbReference type="NCBI Taxonomy" id="112253"/>
    <lineage>
        <taxon>Eukaryota</taxon>
        <taxon>Viridiplantae</taxon>
        <taxon>Streptophyta</taxon>
        <taxon>Embryophyta</taxon>
        <taxon>Tracheophyta</taxon>
        <taxon>Spermatophyta</taxon>
        <taxon>Magnoliopsida</taxon>
        <taxon>eudicotyledons</taxon>
        <taxon>Gunneridae</taxon>
        <taxon>Pentapetalae</taxon>
        <taxon>asterids</taxon>
        <taxon>campanulids</taxon>
        <taxon>Escalloniales</taxon>
        <taxon>Escalloniaceae</taxon>
        <taxon>Escallonia</taxon>
    </lineage>
</organism>
<protein>
    <recommendedName>
        <fullName evidence="1">Retroviral polymerase SH3-like domain-containing protein</fullName>
    </recommendedName>
</protein>
<proteinExistence type="predicted"/>
<feature type="domain" description="Retroviral polymerase SH3-like" evidence="1">
    <location>
        <begin position="243"/>
        <end position="286"/>
    </location>
</feature>
<sequence>MDTDDRKECEAKALSTIRLSLAPEIKYSVLTETSLLAIWSKLEKIYMSKSLTNRLYLKKQLYQLCMDNGSDIRDHLNALSKITMELANVQVKISKEDLAIILLSSLPSAYEILRTTLLVGKDTLTVDEETTTLLQTDSLKDSVGSSHTDGLVARVLKELQAKKKPGNTTSVAEEKSDEGEADLLLCLASFDRVLKVAKGIAVAMTSQKVSNLYRLVGNTVTVKTVCYFINRSPTVALDGKYGKRSKLDAKSRKCTFLDYEADAEGFQLWDPIVKKRIVGYNIVYDE</sequence>
<name>A0AA88QTY8_9ASTE</name>
<evidence type="ECO:0000313" key="2">
    <source>
        <dbReference type="EMBL" id="KAK2974847.1"/>
    </source>
</evidence>
<gene>
    <name evidence="2" type="ORF">RJ640_027898</name>
</gene>
<dbReference type="Pfam" id="PF14223">
    <property type="entry name" value="Retrotran_gag_2"/>
    <property type="match status" value="1"/>
</dbReference>
<accession>A0AA88QTY8</accession>
<dbReference type="EMBL" id="JAVXUO010002272">
    <property type="protein sequence ID" value="KAK2974847.1"/>
    <property type="molecule type" value="Genomic_DNA"/>
</dbReference>
<evidence type="ECO:0000259" key="1">
    <source>
        <dbReference type="Pfam" id="PF25597"/>
    </source>
</evidence>
<dbReference type="Proteomes" id="UP001187471">
    <property type="component" value="Unassembled WGS sequence"/>
</dbReference>
<reference evidence="2" key="1">
    <citation type="submission" date="2022-12" db="EMBL/GenBank/DDBJ databases">
        <title>Draft genome assemblies for two species of Escallonia (Escalloniales).</title>
        <authorList>
            <person name="Chanderbali A."/>
            <person name="Dervinis C."/>
            <person name="Anghel I."/>
            <person name="Soltis D."/>
            <person name="Soltis P."/>
            <person name="Zapata F."/>
        </authorList>
    </citation>
    <scope>NUCLEOTIDE SEQUENCE</scope>
    <source>
        <strain evidence="2">UCBG92.1500</strain>
        <tissue evidence="2">Leaf</tissue>
    </source>
</reference>
<dbReference type="InterPro" id="IPR057670">
    <property type="entry name" value="SH3_retrovirus"/>
</dbReference>
<keyword evidence="3" id="KW-1185">Reference proteome</keyword>
<comment type="caution">
    <text evidence="2">The sequence shown here is derived from an EMBL/GenBank/DDBJ whole genome shotgun (WGS) entry which is preliminary data.</text>
</comment>
<dbReference type="AlphaFoldDB" id="A0AA88QTY8"/>